<dbReference type="RefSeq" id="WP_188931420.1">
    <property type="nucleotide sequence ID" value="NZ_BMJC01000002.1"/>
</dbReference>
<dbReference type="Proteomes" id="UP000607559">
    <property type="component" value="Unassembled WGS sequence"/>
</dbReference>
<gene>
    <name evidence="3" type="ORF">GCM10011511_21840</name>
</gene>
<protein>
    <recommendedName>
        <fullName evidence="2">Peptidase M56 domain-containing protein</fullName>
    </recommendedName>
</protein>
<dbReference type="PANTHER" id="PTHR34978">
    <property type="entry name" value="POSSIBLE SENSOR-TRANSDUCER PROTEIN BLAR"/>
    <property type="match status" value="1"/>
</dbReference>
<dbReference type="InterPro" id="IPR052173">
    <property type="entry name" value="Beta-lactam_resp_regulator"/>
</dbReference>
<proteinExistence type="predicted"/>
<evidence type="ECO:0000313" key="4">
    <source>
        <dbReference type="Proteomes" id="UP000607559"/>
    </source>
</evidence>
<evidence type="ECO:0000256" key="1">
    <source>
        <dbReference type="SAM" id="Phobius"/>
    </source>
</evidence>
<feature type="transmembrane region" description="Helical" evidence="1">
    <location>
        <begin position="263"/>
        <end position="282"/>
    </location>
</feature>
<feature type="transmembrane region" description="Helical" evidence="1">
    <location>
        <begin position="37"/>
        <end position="56"/>
    </location>
</feature>
<keyword evidence="1" id="KW-0472">Membrane</keyword>
<comment type="caution">
    <text evidence="3">The sequence shown here is derived from an EMBL/GenBank/DDBJ whole genome shotgun (WGS) entry which is preliminary data.</text>
</comment>
<reference evidence="3" key="1">
    <citation type="journal article" date="2014" name="Int. J. Syst. Evol. Microbiol.">
        <title>Complete genome sequence of Corynebacterium casei LMG S-19264T (=DSM 44701T), isolated from a smear-ripened cheese.</title>
        <authorList>
            <consortium name="US DOE Joint Genome Institute (JGI-PGF)"/>
            <person name="Walter F."/>
            <person name="Albersmeier A."/>
            <person name="Kalinowski J."/>
            <person name="Ruckert C."/>
        </authorList>
    </citation>
    <scope>NUCLEOTIDE SEQUENCE</scope>
    <source>
        <strain evidence="3">CGMCC 1.15448</strain>
    </source>
</reference>
<evidence type="ECO:0000313" key="3">
    <source>
        <dbReference type="EMBL" id="GGA98159.1"/>
    </source>
</evidence>
<feature type="transmembrane region" description="Helical" evidence="1">
    <location>
        <begin position="83"/>
        <end position="110"/>
    </location>
</feature>
<dbReference type="PANTHER" id="PTHR34978:SF3">
    <property type="entry name" value="SLR0241 PROTEIN"/>
    <property type="match status" value="1"/>
</dbReference>
<feature type="transmembrane region" description="Helical" evidence="1">
    <location>
        <begin position="6"/>
        <end position="25"/>
    </location>
</feature>
<evidence type="ECO:0000259" key="2">
    <source>
        <dbReference type="Pfam" id="PF05569"/>
    </source>
</evidence>
<feature type="domain" description="Peptidase M56" evidence="2">
    <location>
        <begin position="161"/>
        <end position="253"/>
    </location>
</feature>
<keyword evidence="1" id="KW-1133">Transmembrane helix</keyword>
<dbReference type="AlphaFoldDB" id="A0A8J2UCV6"/>
<dbReference type="Pfam" id="PF05569">
    <property type="entry name" value="Peptidase_M56"/>
    <property type="match status" value="1"/>
</dbReference>
<keyword evidence="4" id="KW-1185">Reference proteome</keyword>
<name>A0A8J2UCV6_9BACT</name>
<accession>A0A8J2UCV6</accession>
<feature type="transmembrane region" description="Helical" evidence="1">
    <location>
        <begin position="178"/>
        <end position="196"/>
    </location>
</feature>
<organism evidence="3 4">
    <name type="scientific">Puia dinghuensis</name>
    <dbReference type="NCBI Taxonomy" id="1792502"/>
    <lineage>
        <taxon>Bacteria</taxon>
        <taxon>Pseudomonadati</taxon>
        <taxon>Bacteroidota</taxon>
        <taxon>Chitinophagia</taxon>
        <taxon>Chitinophagales</taxon>
        <taxon>Chitinophagaceae</taxon>
        <taxon>Puia</taxon>
    </lineage>
</organism>
<reference evidence="3" key="2">
    <citation type="submission" date="2020-09" db="EMBL/GenBank/DDBJ databases">
        <authorList>
            <person name="Sun Q."/>
            <person name="Zhou Y."/>
        </authorList>
    </citation>
    <scope>NUCLEOTIDE SEQUENCE</scope>
    <source>
        <strain evidence="3">CGMCC 1.15448</strain>
    </source>
</reference>
<sequence>MESVFAYLLQSALVSGILTAYYWIALRNRSLHGYNRLYLLGVLVLSILLPLTPIHWAPVGGAPVIGGTVERVENAGRAANGGWIPWVTIGGWVAAGVSLLLVVVTACRIVQVYRMKARQSFCRMGGYDLIETDDPRAPFSFFNNLFWQRGADPDDPVNNKILRHELAHIGGRHSWDGLFVQLLSCLFWMNPFFWAIRRELRLVHEFIADAATGMQGDAEGFARMLLQAANGGRWMEPVQGFFQSPIKRRLLMISNSGRNGLGLLRKMLVLPVVVGVIVLVSCSKTQKAARYDALDQAKLEKEQLDKKVKYLIVSDMVQKVKIRGMNGKDSSVSLNLSPMDAKRAMEQKIYRVEVEGHDPVIKADHPDFIKADR</sequence>
<dbReference type="InterPro" id="IPR008756">
    <property type="entry name" value="Peptidase_M56"/>
</dbReference>
<dbReference type="EMBL" id="BMJC01000002">
    <property type="protein sequence ID" value="GGA98159.1"/>
    <property type="molecule type" value="Genomic_DNA"/>
</dbReference>
<keyword evidence="1" id="KW-0812">Transmembrane</keyword>